<evidence type="ECO:0000313" key="4">
    <source>
        <dbReference type="EMBL" id="MDR5693040.1"/>
    </source>
</evidence>
<dbReference type="Gene3D" id="3.40.630.30">
    <property type="match status" value="1"/>
</dbReference>
<evidence type="ECO:0000256" key="1">
    <source>
        <dbReference type="ARBA" id="ARBA00022679"/>
    </source>
</evidence>
<name>A0ABU1FMR3_9MICO</name>
<keyword evidence="5" id="KW-1185">Reference proteome</keyword>
<evidence type="ECO:0000259" key="3">
    <source>
        <dbReference type="PROSITE" id="PS51186"/>
    </source>
</evidence>
<dbReference type="PANTHER" id="PTHR43420">
    <property type="entry name" value="ACETYLTRANSFERASE"/>
    <property type="match status" value="1"/>
</dbReference>
<dbReference type="RefSeq" id="WP_310521368.1">
    <property type="nucleotide sequence ID" value="NZ_BAABBS010000001.1"/>
</dbReference>
<reference evidence="5" key="1">
    <citation type="submission" date="2023-07" db="EMBL/GenBank/DDBJ databases">
        <title>Description of three actinobacteria isolated from air of manufacturing shop in a pharmaceutical factory.</title>
        <authorList>
            <person name="Zhang D.-F."/>
        </authorList>
    </citation>
    <scope>NUCLEOTIDE SEQUENCE [LARGE SCALE GENOMIC DNA]</scope>
    <source>
        <strain evidence="5">CCTCC AB 2011122</strain>
    </source>
</reference>
<evidence type="ECO:0000313" key="5">
    <source>
        <dbReference type="Proteomes" id="UP001260072"/>
    </source>
</evidence>
<evidence type="ECO:0000256" key="2">
    <source>
        <dbReference type="ARBA" id="ARBA00023315"/>
    </source>
</evidence>
<sequence>MSEPRVSLVPMSDAQVAAWLPVAMAHYEQARIEAGDTPGQAAAARRASEERFFPGGRRVEGQLLHTVRLGDEEAGWLWIGPWGDEGTVWWVWDLMVHEPFRRRGVARRAMIAGEEVARAHGATSLMLNVFAYNEGAIALYRTLGFLPASIHMAKRL</sequence>
<protein>
    <submittedName>
        <fullName evidence="4">GNAT family N-acetyltransferase</fullName>
    </submittedName>
</protein>
<accession>A0ABU1FMR3</accession>
<dbReference type="InterPro" id="IPR000182">
    <property type="entry name" value="GNAT_dom"/>
</dbReference>
<dbReference type="InterPro" id="IPR050680">
    <property type="entry name" value="YpeA/RimI_acetyltransf"/>
</dbReference>
<dbReference type="PROSITE" id="PS51186">
    <property type="entry name" value="GNAT"/>
    <property type="match status" value="1"/>
</dbReference>
<organism evidence="4 5">
    <name type="scientific">Agromyces indicus</name>
    <dbReference type="NCBI Taxonomy" id="758919"/>
    <lineage>
        <taxon>Bacteria</taxon>
        <taxon>Bacillati</taxon>
        <taxon>Actinomycetota</taxon>
        <taxon>Actinomycetes</taxon>
        <taxon>Micrococcales</taxon>
        <taxon>Microbacteriaceae</taxon>
        <taxon>Agromyces</taxon>
    </lineage>
</organism>
<gene>
    <name evidence="4" type="ORF">RH861_13285</name>
</gene>
<comment type="caution">
    <text evidence="4">The sequence shown here is derived from an EMBL/GenBank/DDBJ whole genome shotgun (WGS) entry which is preliminary data.</text>
</comment>
<dbReference type="InterPro" id="IPR016181">
    <property type="entry name" value="Acyl_CoA_acyltransferase"/>
</dbReference>
<keyword evidence="2" id="KW-0012">Acyltransferase</keyword>
<dbReference type="CDD" id="cd04301">
    <property type="entry name" value="NAT_SF"/>
    <property type="match status" value="1"/>
</dbReference>
<dbReference type="EMBL" id="JAVKGS010000003">
    <property type="protein sequence ID" value="MDR5693040.1"/>
    <property type="molecule type" value="Genomic_DNA"/>
</dbReference>
<feature type="domain" description="N-acetyltransferase" evidence="3">
    <location>
        <begin position="6"/>
        <end position="156"/>
    </location>
</feature>
<dbReference type="PANTHER" id="PTHR43420:SF12">
    <property type="entry name" value="N-ACETYLTRANSFERASE DOMAIN-CONTAINING PROTEIN"/>
    <property type="match status" value="1"/>
</dbReference>
<keyword evidence="1" id="KW-0808">Transferase</keyword>
<proteinExistence type="predicted"/>
<dbReference type="Pfam" id="PF00583">
    <property type="entry name" value="Acetyltransf_1"/>
    <property type="match status" value="1"/>
</dbReference>
<dbReference type="Proteomes" id="UP001260072">
    <property type="component" value="Unassembled WGS sequence"/>
</dbReference>
<dbReference type="SUPFAM" id="SSF55729">
    <property type="entry name" value="Acyl-CoA N-acyltransferases (Nat)"/>
    <property type="match status" value="1"/>
</dbReference>